<feature type="signal peptide" evidence="1">
    <location>
        <begin position="1"/>
        <end position="20"/>
    </location>
</feature>
<dbReference type="EMBL" id="JAKEVY010000004">
    <property type="protein sequence ID" value="MCF1716337.1"/>
    <property type="molecule type" value="Genomic_DNA"/>
</dbReference>
<sequence>MKKIIVYSSILMLHFSLSYAQSKSASLPGTDFFHLDLVVDAEDFEQIRTDKFWSEVFGNIFVDSSFINGKPSTEIYLLGQETFLHINLNQGYWENRTGGGGIVFQSRFPDNMDSITNAWQQFYPDSILIRKVKSGAGDEVSEVAIYSKRDSASPVVPSFYPFF</sequence>
<reference evidence="2 3" key="1">
    <citation type="submission" date="2022-01" db="EMBL/GenBank/DDBJ databases">
        <title>Flavihumibacter sp. nov., isolated from sediment of a river.</title>
        <authorList>
            <person name="Liu H."/>
        </authorList>
    </citation>
    <scope>NUCLEOTIDE SEQUENCE [LARGE SCALE GENOMIC DNA]</scope>
    <source>
        <strain evidence="2 3">RY-1</strain>
    </source>
</reference>
<feature type="chain" id="PRO_5045483433" evidence="1">
    <location>
        <begin position="21"/>
        <end position="163"/>
    </location>
</feature>
<keyword evidence="1" id="KW-0732">Signal</keyword>
<dbReference type="Proteomes" id="UP001200145">
    <property type="component" value="Unassembled WGS sequence"/>
</dbReference>
<evidence type="ECO:0000313" key="3">
    <source>
        <dbReference type="Proteomes" id="UP001200145"/>
    </source>
</evidence>
<name>A0ABS9BKW0_9BACT</name>
<organism evidence="2 3">
    <name type="scientific">Flavihumibacter fluminis</name>
    <dbReference type="NCBI Taxonomy" id="2909236"/>
    <lineage>
        <taxon>Bacteria</taxon>
        <taxon>Pseudomonadati</taxon>
        <taxon>Bacteroidota</taxon>
        <taxon>Chitinophagia</taxon>
        <taxon>Chitinophagales</taxon>
        <taxon>Chitinophagaceae</taxon>
        <taxon>Flavihumibacter</taxon>
    </lineage>
</organism>
<dbReference type="RefSeq" id="WP_234867431.1">
    <property type="nucleotide sequence ID" value="NZ_JAKEVY010000004.1"/>
</dbReference>
<evidence type="ECO:0000313" key="2">
    <source>
        <dbReference type="EMBL" id="MCF1716337.1"/>
    </source>
</evidence>
<accession>A0ABS9BKW0</accession>
<evidence type="ECO:0000256" key="1">
    <source>
        <dbReference type="SAM" id="SignalP"/>
    </source>
</evidence>
<protein>
    <submittedName>
        <fullName evidence="2">Uncharacterized protein</fullName>
    </submittedName>
</protein>
<proteinExistence type="predicted"/>
<comment type="caution">
    <text evidence="2">The sequence shown here is derived from an EMBL/GenBank/DDBJ whole genome shotgun (WGS) entry which is preliminary data.</text>
</comment>
<keyword evidence="3" id="KW-1185">Reference proteome</keyword>
<gene>
    <name evidence="2" type="ORF">L0U88_16970</name>
</gene>